<comment type="caution">
    <text evidence="1">The sequence shown here is derived from an EMBL/GenBank/DDBJ whole genome shotgun (WGS) entry which is preliminary data.</text>
</comment>
<sequence length="134" mass="14987">MTLIVLSRPRWTSDSVLLRAGRCVVRPLCGRNLRVVETARAGARRGAAFSGEETEHTLLIMKEAAFVALSLASAMPETKSRSTGSRERFSIRRTDYREILRAEVLTSSMGIFLGTPLRTTLISRSSLREYVWKA</sequence>
<organism evidence="1 2">
    <name type="scientific">Eumeta variegata</name>
    <name type="common">Bagworm moth</name>
    <name type="synonym">Eumeta japonica</name>
    <dbReference type="NCBI Taxonomy" id="151549"/>
    <lineage>
        <taxon>Eukaryota</taxon>
        <taxon>Metazoa</taxon>
        <taxon>Ecdysozoa</taxon>
        <taxon>Arthropoda</taxon>
        <taxon>Hexapoda</taxon>
        <taxon>Insecta</taxon>
        <taxon>Pterygota</taxon>
        <taxon>Neoptera</taxon>
        <taxon>Endopterygota</taxon>
        <taxon>Lepidoptera</taxon>
        <taxon>Glossata</taxon>
        <taxon>Ditrysia</taxon>
        <taxon>Tineoidea</taxon>
        <taxon>Psychidae</taxon>
        <taxon>Oiketicinae</taxon>
        <taxon>Eumeta</taxon>
    </lineage>
</organism>
<protein>
    <submittedName>
        <fullName evidence="1">Uncharacterized protein</fullName>
    </submittedName>
</protein>
<dbReference type="AlphaFoldDB" id="A0A4C1U4P7"/>
<proteinExistence type="predicted"/>
<reference evidence="1 2" key="1">
    <citation type="journal article" date="2019" name="Commun. Biol.">
        <title>The bagworm genome reveals a unique fibroin gene that provides high tensile strength.</title>
        <authorList>
            <person name="Kono N."/>
            <person name="Nakamura H."/>
            <person name="Ohtoshi R."/>
            <person name="Tomita M."/>
            <person name="Numata K."/>
            <person name="Arakawa K."/>
        </authorList>
    </citation>
    <scope>NUCLEOTIDE SEQUENCE [LARGE SCALE GENOMIC DNA]</scope>
</reference>
<dbReference type="EMBL" id="BGZK01000125">
    <property type="protein sequence ID" value="GBP21097.1"/>
    <property type="molecule type" value="Genomic_DNA"/>
</dbReference>
<name>A0A4C1U4P7_EUMVA</name>
<evidence type="ECO:0000313" key="2">
    <source>
        <dbReference type="Proteomes" id="UP000299102"/>
    </source>
</evidence>
<evidence type="ECO:0000313" key="1">
    <source>
        <dbReference type="EMBL" id="GBP21097.1"/>
    </source>
</evidence>
<dbReference type="Proteomes" id="UP000299102">
    <property type="component" value="Unassembled WGS sequence"/>
</dbReference>
<keyword evidence="2" id="KW-1185">Reference proteome</keyword>
<gene>
    <name evidence="1" type="ORF">EVAR_11128_1</name>
</gene>
<accession>A0A4C1U4P7</accession>